<dbReference type="InterPro" id="IPR018485">
    <property type="entry name" value="FGGY_C"/>
</dbReference>
<name>A0A0F8X1G3_9ZZZZ</name>
<dbReference type="GO" id="GO:0016301">
    <property type="term" value="F:kinase activity"/>
    <property type="evidence" value="ECO:0007669"/>
    <property type="project" value="UniProtKB-KW"/>
</dbReference>
<dbReference type="InterPro" id="IPR043129">
    <property type="entry name" value="ATPase_NBD"/>
</dbReference>
<evidence type="ECO:0000256" key="1">
    <source>
        <dbReference type="ARBA" id="ARBA00022679"/>
    </source>
</evidence>
<gene>
    <name evidence="5" type="ORF">LCGC14_2999630</name>
</gene>
<feature type="non-terminal residue" evidence="5">
    <location>
        <position position="1"/>
    </location>
</feature>
<evidence type="ECO:0000259" key="3">
    <source>
        <dbReference type="Pfam" id="PF00370"/>
    </source>
</evidence>
<keyword evidence="1" id="KW-0808">Transferase</keyword>
<dbReference type="InterPro" id="IPR050406">
    <property type="entry name" value="FGGY_Carb_Kinase"/>
</dbReference>
<keyword evidence="2" id="KW-0418">Kinase</keyword>
<sequence length="324" mass="35956">SNVTYVDKLIALSGVDRKKLPDLKPTGAILGPITAEIANEFGLSENVQVVMGTPDTESAAVGSGAVRNFEAHLYIGTSSWLTCHVPFKKTDVINNITSLPSGIPGRYLVATEQDTAGACLELLRDNIFYPDDELLSGPAPDDVLDTFCRMAERVPAGSDKLIFTPWLNGERTPVEDHLIRGGFFNQSLSHTRAHIIRAVFEGVAYNTKWMHQHVERYVKKRLDAINFIGGGANSDLWGQIHADVLDRRIRRVKQPGLANVRGAALLGSLALGYITVDDIPERVEITDTYDPNPENREIYDELFGEFLNIYKNNKQTYERLNATE</sequence>
<dbReference type="GO" id="GO:0005975">
    <property type="term" value="P:carbohydrate metabolic process"/>
    <property type="evidence" value="ECO:0007669"/>
    <property type="project" value="InterPro"/>
</dbReference>
<evidence type="ECO:0000259" key="4">
    <source>
        <dbReference type="Pfam" id="PF02782"/>
    </source>
</evidence>
<evidence type="ECO:0000313" key="5">
    <source>
        <dbReference type="EMBL" id="KKK62907.1"/>
    </source>
</evidence>
<evidence type="ECO:0008006" key="6">
    <source>
        <dbReference type="Google" id="ProtNLM"/>
    </source>
</evidence>
<feature type="domain" description="Carbohydrate kinase FGGY C-terminal" evidence="4">
    <location>
        <begin position="76"/>
        <end position="270"/>
    </location>
</feature>
<accession>A0A0F8X1G3</accession>
<dbReference type="Pfam" id="PF00370">
    <property type="entry name" value="FGGY_N"/>
    <property type="match status" value="1"/>
</dbReference>
<proteinExistence type="predicted"/>
<dbReference type="AlphaFoldDB" id="A0A0F8X1G3"/>
<dbReference type="InterPro" id="IPR018484">
    <property type="entry name" value="FGGY_N"/>
</dbReference>
<organism evidence="5">
    <name type="scientific">marine sediment metagenome</name>
    <dbReference type="NCBI Taxonomy" id="412755"/>
    <lineage>
        <taxon>unclassified sequences</taxon>
        <taxon>metagenomes</taxon>
        <taxon>ecological metagenomes</taxon>
    </lineage>
</organism>
<comment type="caution">
    <text evidence="5">The sequence shown here is derived from an EMBL/GenBank/DDBJ whole genome shotgun (WGS) entry which is preliminary data.</text>
</comment>
<feature type="domain" description="Carbohydrate kinase FGGY N-terminal" evidence="3">
    <location>
        <begin position="4"/>
        <end position="62"/>
    </location>
</feature>
<dbReference type="SUPFAM" id="SSF53067">
    <property type="entry name" value="Actin-like ATPase domain"/>
    <property type="match status" value="2"/>
</dbReference>
<dbReference type="Pfam" id="PF02782">
    <property type="entry name" value="FGGY_C"/>
    <property type="match status" value="1"/>
</dbReference>
<protein>
    <recommendedName>
        <fullName evidence="6">Carbohydrate kinase FGGY C-terminal domain-containing protein</fullName>
    </recommendedName>
</protein>
<evidence type="ECO:0000256" key="2">
    <source>
        <dbReference type="ARBA" id="ARBA00022777"/>
    </source>
</evidence>
<dbReference type="EMBL" id="LAZR01061767">
    <property type="protein sequence ID" value="KKK62907.1"/>
    <property type="molecule type" value="Genomic_DNA"/>
</dbReference>
<dbReference type="CDD" id="cd07805">
    <property type="entry name" value="ASKHA_NBD_FGGY_CvXK-like"/>
    <property type="match status" value="1"/>
</dbReference>
<reference evidence="5" key="1">
    <citation type="journal article" date="2015" name="Nature">
        <title>Complex archaea that bridge the gap between prokaryotes and eukaryotes.</title>
        <authorList>
            <person name="Spang A."/>
            <person name="Saw J.H."/>
            <person name="Jorgensen S.L."/>
            <person name="Zaremba-Niedzwiedzka K."/>
            <person name="Martijn J."/>
            <person name="Lind A.E."/>
            <person name="van Eijk R."/>
            <person name="Schleper C."/>
            <person name="Guy L."/>
            <person name="Ettema T.J."/>
        </authorList>
    </citation>
    <scope>NUCLEOTIDE SEQUENCE</scope>
</reference>
<dbReference type="Gene3D" id="3.30.420.40">
    <property type="match status" value="2"/>
</dbReference>
<dbReference type="PANTHER" id="PTHR43095">
    <property type="entry name" value="SUGAR KINASE"/>
    <property type="match status" value="1"/>
</dbReference>